<reference evidence="3" key="2">
    <citation type="journal article" date="2021" name="Sci. Data">
        <title>Chromosome-scale genome sequencing, assembly and annotation of six genomes from subfamily Leishmaniinae.</title>
        <authorList>
            <person name="Almutairi H."/>
            <person name="Urbaniak M.D."/>
            <person name="Bates M.D."/>
            <person name="Jariyapan N."/>
            <person name="Kwakye-Nuako G."/>
            <person name="Thomaz Soccol V."/>
            <person name="Al-Salem W.S."/>
            <person name="Dillon R.J."/>
            <person name="Bates P.A."/>
            <person name="Gatherer D."/>
        </authorList>
    </citation>
    <scope>NUCLEOTIDE SEQUENCE [LARGE SCALE GENOMIC DNA]</scope>
</reference>
<feature type="region of interest" description="Disordered" evidence="1">
    <location>
        <begin position="416"/>
        <end position="441"/>
    </location>
</feature>
<dbReference type="InterPro" id="IPR001611">
    <property type="entry name" value="Leu-rich_rpt"/>
</dbReference>
<dbReference type="Proteomes" id="UP000674143">
    <property type="component" value="Unassembled WGS sequence"/>
</dbReference>
<sequence length="478" mass="51195">MLWSLADVYRQACSDAAVLPNSALVRCFAATNHAMPLQVLSLNHNLIGPRGLVALLPVLHECRHTLHSVDLSLNNLDNGSIRMLVRCFANGGFAALRRLELRGNLLTYQGGKCLIHWCEGLQTVRQARGSRDAGAGEASRKSAASLAAAAPSDALRSSLLSTEYWCDAADVHIDYIGIEDTAMPEMLQRALQQRIAAAIAGREARRLGDSLQRSSRISTHKSTLVADITDTADSQQHSSTGTDSIKMSVPEDLPASVGAHPPTLSLVDGRRDDIDEQHHHGGVKVAAAEAPQREIPCFLECDADMNLFRQSAYGDASAYSSVSAEAEESDASRYNSAHRSSSSTAVRAAGPPLTAHVYDEQQPLSGRRRSGSAAGILPFPCHSPREDSGSDVRRATSNMCPASLPFTSLHSSDALTLRPKEPSATQQQRESGHYSSPPPVQTALNILDEWALEAVDQATGGTGEKEDADGLPMWLVGP</sequence>
<dbReference type="Pfam" id="PF13516">
    <property type="entry name" value="LRR_6"/>
    <property type="match status" value="1"/>
</dbReference>
<feature type="region of interest" description="Disordered" evidence="1">
    <location>
        <begin position="226"/>
        <end position="268"/>
    </location>
</feature>
<feature type="region of interest" description="Disordered" evidence="1">
    <location>
        <begin position="455"/>
        <end position="478"/>
    </location>
</feature>
<evidence type="ECO:0000313" key="3">
    <source>
        <dbReference type="Proteomes" id="UP000674143"/>
    </source>
</evidence>
<evidence type="ECO:0000313" key="2">
    <source>
        <dbReference type="EMBL" id="KAG5479850.1"/>
    </source>
</evidence>
<comment type="caution">
    <text evidence="2">The sequence shown here is derived from an EMBL/GenBank/DDBJ whole genome shotgun (WGS) entry which is preliminary data.</text>
</comment>
<keyword evidence="3" id="KW-1185">Reference proteome</keyword>
<feature type="region of interest" description="Disordered" evidence="1">
    <location>
        <begin position="328"/>
        <end position="396"/>
    </location>
</feature>
<feature type="compositionally biased region" description="Low complexity" evidence="1">
    <location>
        <begin position="332"/>
        <end position="349"/>
    </location>
</feature>
<dbReference type="InterPro" id="IPR032675">
    <property type="entry name" value="LRR_dom_sf"/>
</dbReference>
<dbReference type="SMART" id="SM00368">
    <property type="entry name" value="LRR_RI"/>
    <property type="match status" value="2"/>
</dbReference>
<dbReference type="KEGG" id="loi:92361722"/>
<name>A0A836H949_9TRYP</name>
<gene>
    <name evidence="2" type="ORF">LSCM4_05858</name>
</gene>
<proteinExistence type="predicted"/>
<evidence type="ECO:0008006" key="4">
    <source>
        <dbReference type="Google" id="ProtNLM"/>
    </source>
</evidence>
<reference evidence="3" key="1">
    <citation type="journal article" date="2021" name="Microbiol. Resour. Announc.">
        <title>LGAAP: Leishmaniinae Genome Assembly and Annotation Pipeline.</title>
        <authorList>
            <person name="Almutairi H."/>
            <person name="Urbaniak M.D."/>
            <person name="Bates M.D."/>
            <person name="Jariyapan N."/>
            <person name="Kwakye-Nuako G."/>
            <person name="Thomaz-Soccol V."/>
            <person name="Al-Salem W.S."/>
            <person name="Dillon R.J."/>
            <person name="Bates P.A."/>
            <person name="Gatherer D."/>
        </authorList>
    </citation>
    <scope>NUCLEOTIDE SEQUENCE [LARGE SCALE GENOMIC DNA]</scope>
</reference>
<dbReference type="AlphaFoldDB" id="A0A836H949"/>
<dbReference type="Gene3D" id="3.80.10.10">
    <property type="entry name" value="Ribonuclease Inhibitor"/>
    <property type="match status" value="1"/>
</dbReference>
<dbReference type="EMBL" id="JAFHLR010000021">
    <property type="protein sequence ID" value="KAG5479850.1"/>
    <property type="molecule type" value="Genomic_DNA"/>
</dbReference>
<evidence type="ECO:0000256" key="1">
    <source>
        <dbReference type="SAM" id="MobiDB-lite"/>
    </source>
</evidence>
<accession>A0A836H949</accession>
<protein>
    <recommendedName>
        <fullName evidence="4">Leucine-rich repeat protein</fullName>
    </recommendedName>
</protein>
<dbReference type="RefSeq" id="XP_067063561.1">
    <property type="nucleotide sequence ID" value="XM_067207788.1"/>
</dbReference>
<feature type="compositionally biased region" description="Basic and acidic residues" evidence="1">
    <location>
        <begin position="383"/>
        <end position="394"/>
    </location>
</feature>
<dbReference type="GeneID" id="92361722"/>
<feature type="compositionally biased region" description="Polar residues" evidence="1">
    <location>
        <begin position="231"/>
        <end position="245"/>
    </location>
</feature>
<organism evidence="2 3">
    <name type="scientific">Leishmania orientalis</name>
    <dbReference type="NCBI Taxonomy" id="2249476"/>
    <lineage>
        <taxon>Eukaryota</taxon>
        <taxon>Discoba</taxon>
        <taxon>Euglenozoa</taxon>
        <taxon>Kinetoplastea</taxon>
        <taxon>Metakinetoplastina</taxon>
        <taxon>Trypanosomatida</taxon>
        <taxon>Trypanosomatidae</taxon>
        <taxon>Leishmaniinae</taxon>
        <taxon>Leishmania</taxon>
    </lineage>
</organism>
<dbReference type="SUPFAM" id="SSF52047">
    <property type="entry name" value="RNI-like"/>
    <property type="match status" value="1"/>
</dbReference>